<organism evidence="1 2">
    <name type="scientific">Mycobacteroides abscessus subsp. bolletii 1513</name>
    <dbReference type="NCBI Taxonomy" id="1299321"/>
    <lineage>
        <taxon>Bacteria</taxon>
        <taxon>Bacillati</taxon>
        <taxon>Actinomycetota</taxon>
        <taxon>Actinomycetes</taxon>
        <taxon>Mycobacteriales</taxon>
        <taxon>Mycobacteriaceae</taxon>
        <taxon>Mycobacteroides</taxon>
        <taxon>Mycobacteroides abscessus</taxon>
    </lineage>
</organism>
<comment type="caution">
    <text evidence="1">The sequence shown here is derived from an EMBL/GenBank/DDBJ whole genome shotgun (WGS) entry which is preliminary data.</text>
</comment>
<evidence type="ECO:0000313" key="2">
    <source>
        <dbReference type="Proteomes" id="UP000023351"/>
    </source>
</evidence>
<keyword evidence="1" id="KW-0436">Ligase</keyword>
<protein>
    <submittedName>
        <fullName evidence="1">Putative ACYL-CoA LIGASE FADD31 domain protein</fullName>
    </submittedName>
</protein>
<dbReference type="EMBL" id="JAOJ01000002">
    <property type="protein sequence ID" value="EUA72248.1"/>
    <property type="molecule type" value="Genomic_DNA"/>
</dbReference>
<evidence type="ECO:0000313" key="1">
    <source>
        <dbReference type="EMBL" id="EUA72248.1"/>
    </source>
</evidence>
<dbReference type="GO" id="GO:0016874">
    <property type="term" value="F:ligase activity"/>
    <property type="evidence" value="ECO:0007669"/>
    <property type="project" value="UniProtKB-KW"/>
</dbReference>
<sequence length="39" mass="4217">MKPADVLLLSAGAIPRTTSGKLARRACRRHYLEGTLGVH</sequence>
<dbReference type="PATRIC" id="fig|1299321.3.peg.1396"/>
<dbReference type="SUPFAM" id="SSF56801">
    <property type="entry name" value="Acetyl-CoA synthetase-like"/>
    <property type="match status" value="1"/>
</dbReference>
<accession>X8DX56</accession>
<proteinExistence type="predicted"/>
<name>X8DX56_9MYCO</name>
<dbReference type="Proteomes" id="UP000023351">
    <property type="component" value="Unassembled WGS sequence"/>
</dbReference>
<gene>
    <name evidence="1" type="ORF">I540_1457</name>
</gene>
<reference evidence="1 2" key="1">
    <citation type="submission" date="2013-12" db="EMBL/GenBank/DDBJ databases">
        <authorList>
            <person name="Zelazny A."/>
            <person name="Olivier K."/>
            <person name="Holland S."/>
            <person name="Lenaerts A."/>
            <person name="Ordway D."/>
            <person name="DeGroote M.A."/>
            <person name="Parker T."/>
            <person name="Sizemore C."/>
            <person name="Tallon L.J."/>
            <person name="Sadzewicz L.K."/>
            <person name="Sengamalay N."/>
            <person name="Fraser C.M."/>
            <person name="Hine E."/>
            <person name="Shefchek K.A."/>
            <person name="Das S.P."/>
            <person name="Tettelin H."/>
        </authorList>
    </citation>
    <scope>NUCLEOTIDE SEQUENCE [LARGE SCALE GENOMIC DNA]</scope>
    <source>
        <strain evidence="1 2">1513</strain>
    </source>
</reference>
<dbReference type="InterPro" id="IPR045851">
    <property type="entry name" value="AMP-bd_C_sf"/>
</dbReference>
<dbReference type="Gene3D" id="3.30.300.30">
    <property type="match status" value="1"/>
</dbReference>
<dbReference type="AlphaFoldDB" id="X8DX56"/>